<dbReference type="AlphaFoldDB" id="A0A8T5V2F7"/>
<dbReference type="Proteomes" id="UP000551709">
    <property type="component" value="Chromosome"/>
</dbReference>
<name>A0A8T5V2F7_9BRAD</name>
<protein>
    <submittedName>
        <fullName evidence="1">Uncharacterized protein</fullName>
    </submittedName>
</protein>
<gene>
    <name evidence="1" type="ORF">HAP41_0000002105</name>
</gene>
<proteinExistence type="predicted"/>
<evidence type="ECO:0000313" key="2">
    <source>
        <dbReference type="Proteomes" id="UP000551709"/>
    </source>
</evidence>
<sequence>MTTGKKPPIVRIKRISSPDDYTKSNELLAVGFANDAEAYIGAAQQLTDFKSFGPRYFLFCHALELLLKAQILASGGEQEELFDIRHDLEKAYARAIELGYRSANDRVKHIVVWMAPYHKQHTFRYKESGYLIVPKAEELVAILQSMHLEIEATVRAAYIMSEKRNS</sequence>
<dbReference type="RefSeq" id="WP_166061601.1">
    <property type="nucleotide sequence ID" value="NZ_CP096255.1"/>
</dbReference>
<dbReference type="EMBL" id="CP096255">
    <property type="protein sequence ID" value="UPT87975.1"/>
    <property type="molecule type" value="Genomic_DNA"/>
</dbReference>
<accession>A0A8T5V2F7</accession>
<reference evidence="1" key="1">
    <citation type="journal article" date="2017" name="Syst. Appl. Microbiol.">
        <title>Soybeans inoculated with root zone soils of Canadian native legumes harbour diverse and novel Bradyrhizobium spp. that possess agricultural potential.</title>
        <authorList>
            <person name="Bromfield E.S.P."/>
            <person name="Cloutier S."/>
            <person name="Tambong J.T."/>
            <person name="Tran Thi T.V."/>
        </authorList>
    </citation>
    <scope>NUCLEOTIDE SEQUENCE</scope>
    <source>
        <strain evidence="1">1S5</strain>
    </source>
</reference>
<reference evidence="1" key="2">
    <citation type="submission" date="2022-04" db="EMBL/GenBank/DDBJ databases">
        <authorList>
            <person name="Bromfield E.S.P."/>
            <person name="Cloutier S."/>
        </authorList>
    </citation>
    <scope>NUCLEOTIDE SEQUENCE</scope>
    <source>
        <strain evidence="1">1S5</strain>
    </source>
</reference>
<organism evidence="1 2">
    <name type="scientific">Bradyrhizobium barranii subsp. apii</name>
    <dbReference type="NCBI Taxonomy" id="2819348"/>
    <lineage>
        <taxon>Bacteria</taxon>
        <taxon>Pseudomonadati</taxon>
        <taxon>Pseudomonadota</taxon>
        <taxon>Alphaproteobacteria</taxon>
        <taxon>Hyphomicrobiales</taxon>
        <taxon>Nitrobacteraceae</taxon>
        <taxon>Bradyrhizobium</taxon>
        <taxon>Bradyrhizobium barranii</taxon>
    </lineage>
</organism>
<evidence type="ECO:0000313" key="1">
    <source>
        <dbReference type="EMBL" id="UPT87975.1"/>
    </source>
</evidence>